<name>A0A6L6QGV9_9BURK</name>
<sequence>MHTSIMLALLAALLTEDGAQPSCEAALDLLVVSPAPGSVVAVQEQVRFEGSAYDCHEGVLAGDAIAWYSDRDGLLGTGVMLRVSTLSQGAHTVTMTATGRDGQSASASFSLRVEVEAPGPE</sequence>
<dbReference type="AlphaFoldDB" id="A0A6L6QGV9"/>
<reference evidence="1 2" key="1">
    <citation type="submission" date="2019-11" db="EMBL/GenBank/DDBJ databases">
        <title>Type strains purchased from KCTC, JCM and DSMZ.</title>
        <authorList>
            <person name="Lu H."/>
        </authorList>
    </citation>
    <scope>NUCLEOTIDE SEQUENCE [LARGE SCALE GENOMIC DNA]</scope>
    <source>
        <strain evidence="1 2">JCM 31587</strain>
    </source>
</reference>
<keyword evidence="2" id="KW-1185">Reference proteome</keyword>
<gene>
    <name evidence="1" type="ORF">GM658_09725</name>
</gene>
<proteinExistence type="predicted"/>
<evidence type="ECO:0000313" key="2">
    <source>
        <dbReference type="Proteomes" id="UP000472320"/>
    </source>
</evidence>
<accession>A0A6L6QGV9</accession>
<organism evidence="1 2">
    <name type="scientific">Massilia eburnea</name>
    <dbReference type="NCBI Taxonomy" id="1776165"/>
    <lineage>
        <taxon>Bacteria</taxon>
        <taxon>Pseudomonadati</taxon>
        <taxon>Pseudomonadota</taxon>
        <taxon>Betaproteobacteria</taxon>
        <taxon>Burkholderiales</taxon>
        <taxon>Oxalobacteraceae</taxon>
        <taxon>Telluria group</taxon>
        <taxon>Massilia</taxon>
    </lineage>
</organism>
<comment type="caution">
    <text evidence="1">The sequence shown here is derived from an EMBL/GenBank/DDBJ whole genome shotgun (WGS) entry which is preliminary data.</text>
</comment>
<evidence type="ECO:0000313" key="1">
    <source>
        <dbReference type="EMBL" id="MTW10883.1"/>
    </source>
</evidence>
<dbReference type="RefSeq" id="WP_155453820.1">
    <property type="nucleotide sequence ID" value="NZ_WNKX01000006.1"/>
</dbReference>
<evidence type="ECO:0008006" key="3">
    <source>
        <dbReference type="Google" id="ProtNLM"/>
    </source>
</evidence>
<dbReference type="OrthoDB" id="6400733at2"/>
<dbReference type="EMBL" id="WNKX01000006">
    <property type="protein sequence ID" value="MTW10883.1"/>
    <property type="molecule type" value="Genomic_DNA"/>
</dbReference>
<dbReference type="Proteomes" id="UP000472320">
    <property type="component" value="Unassembled WGS sequence"/>
</dbReference>
<protein>
    <recommendedName>
        <fullName evidence="3">Ig-like domain-containing protein</fullName>
    </recommendedName>
</protein>